<keyword evidence="3" id="KW-1185">Reference proteome</keyword>
<feature type="compositionally biased region" description="Polar residues" evidence="1">
    <location>
        <begin position="16"/>
        <end position="26"/>
    </location>
</feature>
<dbReference type="AlphaFoldDB" id="A0A392PDP2"/>
<proteinExistence type="predicted"/>
<sequence length="180" mass="20007">MKDDEEDVEAECEGLPQQQEMDFTPNTFPPESLFPTVSTPLPVDSLTFDDDVKEKSQIDSEIYTPKIDAISVVPTAIMSTINHATTKSLKPTSVNQPHSTISSLMPLTMQLPKGISIFPCNFPVGLSAFTQNHSWPSNLQSLSECHCQYLQNHLIGLPFKHHYSTGLCLSLPKVLQQHNI</sequence>
<reference evidence="2 3" key="1">
    <citation type="journal article" date="2018" name="Front. Plant Sci.">
        <title>Red Clover (Trifolium pratense) and Zigzag Clover (T. medium) - A Picture of Genomic Similarities and Differences.</title>
        <authorList>
            <person name="Dluhosova J."/>
            <person name="Istvanek J."/>
            <person name="Nedelnik J."/>
            <person name="Repkova J."/>
        </authorList>
    </citation>
    <scope>NUCLEOTIDE SEQUENCE [LARGE SCALE GENOMIC DNA]</scope>
    <source>
        <strain evidence="3">cv. 10/8</strain>
        <tissue evidence="2">Leaf</tissue>
    </source>
</reference>
<comment type="caution">
    <text evidence="2">The sequence shown here is derived from an EMBL/GenBank/DDBJ whole genome shotgun (WGS) entry which is preliminary data.</text>
</comment>
<dbReference type="EMBL" id="LXQA010072650">
    <property type="protein sequence ID" value="MCI09436.1"/>
    <property type="molecule type" value="Genomic_DNA"/>
</dbReference>
<dbReference type="Proteomes" id="UP000265520">
    <property type="component" value="Unassembled WGS sequence"/>
</dbReference>
<evidence type="ECO:0000256" key="1">
    <source>
        <dbReference type="SAM" id="MobiDB-lite"/>
    </source>
</evidence>
<evidence type="ECO:0000313" key="3">
    <source>
        <dbReference type="Proteomes" id="UP000265520"/>
    </source>
</evidence>
<feature type="region of interest" description="Disordered" evidence="1">
    <location>
        <begin position="1"/>
        <end position="37"/>
    </location>
</feature>
<organism evidence="2 3">
    <name type="scientific">Trifolium medium</name>
    <dbReference type="NCBI Taxonomy" id="97028"/>
    <lineage>
        <taxon>Eukaryota</taxon>
        <taxon>Viridiplantae</taxon>
        <taxon>Streptophyta</taxon>
        <taxon>Embryophyta</taxon>
        <taxon>Tracheophyta</taxon>
        <taxon>Spermatophyta</taxon>
        <taxon>Magnoliopsida</taxon>
        <taxon>eudicotyledons</taxon>
        <taxon>Gunneridae</taxon>
        <taxon>Pentapetalae</taxon>
        <taxon>rosids</taxon>
        <taxon>fabids</taxon>
        <taxon>Fabales</taxon>
        <taxon>Fabaceae</taxon>
        <taxon>Papilionoideae</taxon>
        <taxon>50 kb inversion clade</taxon>
        <taxon>NPAAA clade</taxon>
        <taxon>Hologalegina</taxon>
        <taxon>IRL clade</taxon>
        <taxon>Trifolieae</taxon>
        <taxon>Trifolium</taxon>
    </lineage>
</organism>
<protein>
    <submittedName>
        <fullName evidence="2">Uncharacterized protein</fullName>
    </submittedName>
</protein>
<feature type="compositionally biased region" description="Acidic residues" evidence="1">
    <location>
        <begin position="1"/>
        <end position="12"/>
    </location>
</feature>
<evidence type="ECO:0000313" key="2">
    <source>
        <dbReference type="EMBL" id="MCI09436.1"/>
    </source>
</evidence>
<name>A0A392PDP2_9FABA</name>
<accession>A0A392PDP2</accession>